<dbReference type="OrthoDB" id="361806at2"/>
<evidence type="ECO:0000313" key="3">
    <source>
        <dbReference type="Proteomes" id="UP000182360"/>
    </source>
</evidence>
<keyword evidence="3" id="KW-1185">Reference proteome</keyword>
<accession>A0A1H9JCZ0</accession>
<organism evidence="2 3">
    <name type="scientific">Treponema bryantii</name>
    <dbReference type="NCBI Taxonomy" id="163"/>
    <lineage>
        <taxon>Bacteria</taxon>
        <taxon>Pseudomonadati</taxon>
        <taxon>Spirochaetota</taxon>
        <taxon>Spirochaetia</taxon>
        <taxon>Spirochaetales</taxon>
        <taxon>Treponemataceae</taxon>
        <taxon>Treponema</taxon>
    </lineage>
</organism>
<name>A0A1H9JCZ0_9SPIR</name>
<reference evidence="2 3" key="1">
    <citation type="submission" date="2016-10" db="EMBL/GenBank/DDBJ databases">
        <authorList>
            <person name="de Groot N.N."/>
        </authorList>
    </citation>
    <scope>NUCLEOTIDE SEQUENCE [LARGE SCALE GENOMIC DNA]</scope>
    <source>
        <strain evidence="2 3">B25</strain>
    </source>
</reference>
<proteinExistence type="predicted"/>
<keyword evidence="1" id="KW-1133">Transmembrane helix</keyword>
<feature type="transmembrane region" description="Helical" evidence="1">
    <location>
        <begin position="66"/>
        <end position="86"/>
    </location>
</feature>
<dbReference type="RefSeq" id="WP_074645414.1">
    <property type="nucleotide sequence ID" value="NZ_FOFU01000012.1"/>
</dbReference>
<dbReference type="Proteomes" id="UP000182360">
    <property type="component" value="Unassembled WGS sequence"/>
</dbReference>
<gene>
    <name evidence="2" type="ORF">SAMN04487977_11239</name>
</gene>
<keyword evidence="1" id="KW-0472">Membrane</keyword>
<dbReference type="AlphaFoldDB" id="A0A1H9JCZ0"/>
<dbReference type="EMBL" id="FOFU01000012">
    <property type="protein sequence ID" value="SEQ84702.1"/>
    <property type="molecule type" value="Genomic_DNA"/>
</dbReference>
<sequence length="92" mass="9931">MCLIMTAITAIVFTASFFVNKKKGNVNKSVFMAMLMFWAASLMWSIDGVASVLGGEGFFDLSIEDTILGAIILISGLLVFAAHSLLQKRKPA</sequence>
<feature type="transmembrane region" description="Helical" evidence="1">
    <location>
        <begin position="29"/>
        <end position="46"/>
    </location>
</feature>
<evidence type="ECO:0000256" key="1">
    <source>
        <dbReference type="SAM" id="Phobius"/>
    </source>
</evidence>
<evidence type="ECO:0000313" key="2">
    <source>
        <dbReference type="EMBL" id="SEQ84702.1"/>
    </source>
</evidence>
<protein>
    <submittedName>
        <fullName evidence="2">Uncharacterized protein</fullName>
    </submittedName>
</protein>
<keyword evidence="1" id="KW-0812">Transmembrane</keyword>